<organism evidence="1 2">
    <name type="scientific">Solanum bulbocastanum</name>
    <name type="common">Wild potato</name>
    <dbReference type="NCBI Taxonomy" id="147425"/>
    <lineage>
        <taxon>Eukaryota</taxon>
        <taxon>Viridiplantae</taxon>
        <taxon>Streptophyta</taxon>
        <taxon>Embryophyta</taxon>
        <taxon>Tracheophyta</taxon>
        <taxon>Spermatophyta</taxon>
        <taxon>Magnoliopsida</taxon>
        <taxon>eudicotyledons</taxon>
        <taxon>Gunneridae</taxon>
        <taxon>Pentapetalae</taxon>
        <taxon>asterids</taxon>
        <taxon>lamiids</taxon>
        <taxon>Solanales</taxon>
        <taxon>Solanaceae</taxon>
        <taxon>Solanoideae</taxon>
        <taxon>Solaneae</taxon>
        <taxon>Solanum</taxon>
    </lineage>
</organism>
<accession>A0AAN8YEZ3</accession>
<sequence length="79" mass="9286">MDKQPYRSSVMWIHHMFKIKVKAFVKHESRYKYDVEGMHKVQGWRNALTAAADLKEIFVMGDVGWFGNGSRVIVTTRNR</sequence>
<keyword evidence="2" id="KW-1185">Reference proteome</keyword>
<dbReference type="AlphaFoldDB" id="A0AAN8YEZ3"/>
<protein>
    <submittedName>
        <fullName evidence="1">Uncharacterized protein</fullName>
    </submittedName>
</protein>
<proteinExistence type="predicted"/>
<name>A0AAN8YEZ3_SOLBU</name>
<reference evidence="1 2" key="1">
    <citation type="submission" date="2024-02" db="EMBL/GenBank/DDBJ databases">
        <title>de novo genome assembly of Solanum bulbocastanum strain 11H21.</title>
        <authorList>
            <person name="Hosaka A.J."/>
        </authorList>
    </citation>
    <scope>NUCLEOTIDE SEQUENCE [LARGE SCALE GENOMIC DNA]</scope>
    <source>
        <tissue evidence="1">Young leaves</tissue>
    </source>
</reference>
<evidence type="ECO:0000313" key="2">
    <source>
        <dbReference type="Proteomes" id="UP001371456"/>
    </source>
</evidence>
<gene>
    <name evidence="1" type="ORF">RDI58_013155</name>
</gene>
<comment type="caution">
    <text evidence="1">The sequence shown here is derived from an EMBL/GenBank/DDBJ whole genome shotgun (WGS) entry which is preliminary data.</text>
</comment>
<dbReference type="EMBL" id="JBANQN010000005">
    <property type="protein sequence ID" value="KAK6789356.1"/>
    <property type="molecule type" value="Genomic_DNA"/>
</dbReference>
<dbReference type="Proteomes" id="UP001371456">
    <property type="component" value="Unassembled WGS sequence"/>
</dbReference>
<evidence type="ECO:0000313" key="1">
    <source>
        <dbReference type="EMBL" id="KAK6789356.1"/>
    </source>
</evidence>